<dbReference type="Proteomes" id="UP001054945">
    <property type="component" value="Unassembled WGS sequence"/>
</dbReference>
<evidence type="ECO:0000313" key="1">
    <source>
        <dbReference type="EMBL" id="GIY87052.1"/>
    </source>
</evidence>
<keyword evidence="2" id="KW-1185">Reference proteome</keyword>
<evidence type="ECO:0000313" key="2">
    <source>
        <dbReference type="Proteomes" id="UP001054945"/>
    </source>
</evidence>
<proteinExistence type="predicted"/>
<gene>
    <name evidence="1" type="ORF">CEXT_253141</name>
</gene>
<accession>A0AAV4WVY8</accession>
<reference evidence="1 2" key="1">
    <citation type="submission" date="2021-06" db="EMBL/GenBank/DDBJ databases">
        <title>Caerostris extrusa draft genome.</title>
        <authorList>
            <person name="Kono N."/>
            <person name="Arakawa K."/>
        </authorList>
    </citation>
    <scope>NUCLEOTIDE SEQUENCE [LARGE SCALE GENOMIC DNA]</scope>
</reference>
<sequence length="74" mass="8637">MPCVAGANIKRCFIFVQLFLHVRHYQYEFAKDGYKFHQSVVLPERAEMIIERIGEPSEKCSVSVTSMDRRDGDR</sequence>
<protein>
    <submittedName>
        <fullName evidence="1">Uncharacterized protein</fullName>
    </submittedName>
</protein>
<organism evidence="1 2">
    <name type="scientific">Caerostris extrusa</name>
    <name type="common">Bark spider</name>
    <name type="synonym">Caerostris bankana</name>
    <dbReference type="NCBI Taxonomy" id="172846"/>
    <lineage>
        <taxon>Eukaryota</taxon>
        <taxon>Metazoa</taxon>
        <taxon>Ecdysozoa</taxon>
        <taxon>Arthropoda</taxon>
        <taxon>Chelicerata</taxon>
        <taxon>Arachnida</taxon>
        <taxon>Araneae</taxon>
        <taxon>Araneomorphae</taxon>
        <taxon>Entelegynae</taxon>
        <taxon>Araneoidea</taxon>
        <taxon>Araneidae</taxon>
        <taxon>Caerostris</taxon>
    </lineage>
</organism>
<comment type="caution">
    <text evidence="1">The sequence shown here is derived from an EMBL/GenBank/DDBJ whole genome shotgun (WGS) entry which is preliminary data.</text>
</comment>
<name>A0AAV4WVY8_CAEEX</name>
<dbReference type="AlphaFoldDB" id="A0AAV4WVY8"/>
<dbReference type="EMBL" id="BPLR01016878">
    <property type="protein sequence ID" value="GIY87052.1"/>
    <property type="molecule type" value="Genomic_DNA"/>
</dbReference>